<gene>
    <name evidence="1" type="ORF">ACEZDG_20525</name>
</gene>
<evidence type="ECO:0000313" key="2">
    <source>
        <dbReference type="Proteomes" id="UP001592582"/>
    </source>
</evidence>
<protein>
    <submittedName>
        <fullName evidence="1">SAM-dependent methyltransferase</fullName>
        <ecNumber evidence="1">2.1.1.-</ecNumber>
    </submittedName>
</protein>
<comment type="caution">
    <text evidence="1">The sequence shown here is derived from an EMBL/GenBank/DDBJ whole genome shotgun (WGS) entry which is preliminary data.</text>
</comment>
<dbReference type="EMBL" id="JBHEZX010000008">
    <property type="protein sequence ID" value="MFC1411653.1"/>
    <property type="molecule type" value="Genomic_DNA"/>
</dbReference>
<sequence length="286" mass="30734">MTSDTAPEPLEPAPLEPEPWEPVRIDTSVAHPARMYDYYLGGKDNFPADREAAEKIISTGADVREGARTNRAFLGRAVRYLSEQGVTQFLDIGTGIPSAGNTHEVAQGINPAARVVYVDNDPIVLTHARALMAGHGKGATTVVQADLRDPAELLANRRVRAALDFTRPIALMLVSVLHFITEEDGPDGILKTLGDALPSGSHLVISHGTADAVVARRRANLDQAVDVYRSKSTAALTLRSKARVTEFFDGFPLVEPGLVPGQDWRPDDDTPPGTTVTVYAGVGRKP</sequence>
<evidence type="ECO:0000313" key="1">
    <source>
        <dbReference type="EMBL" id="MFC1411653.1"/>
    </source>
</evidence>
<reference evidence="1 2" key="1">
    <citation type="submission" date="2024-09" db="EMBL/GenBank/DDBJ databases">
        <authorList>
            <person name="Lee S.D."/>
        </authorList>
    </citation>
    <scope>NUCLEOTIDE SEQUENCE [LARGE SCALE GENOMIC DNA]</scope>
    <source>
        <strain evidence="1 2">N1-1</strain>
    </source>
</reference>
<dbReference type="InterPro" id="IPR029063">
    <property type="entry name" value="SAM-dependent_MTases_sf"/>
</dbReference>
<organism evidence="1 2">
    <name type="scientific">Streptacidiphilus alkalitolerans</name>
    <dbReference type="NCBI Taxonomy" id="3342712"/>
    <lineage>
        <taxon>Bacteria</taxon>
        <taxon>Bacillati</taxon>
        <taxon>Actinomycetota</taxon>
        <taxon>Actinomycetes</taxon>
        <taxon>Kitasatosporales</taxon>
        <taxon>Streptomycetaceae</taxon>
        <taxon>Streptacidiphilus</taxon>
    </lineage>
</organism>
<proteinExistence type="predicted"/>
<dbReference type="InterPro" id="IPR006764">
    <property type="entry name" value="SAM_dep_MeTrfase_SAV2177_type"/>
</dbReference>
<dbReference type="GO" id="GO:0032259">
    <property type="term" value="P:methylation"/>
    <property type="evidence" value="ECO:0007669"/>
    <property type="project" value="UniProtKB-KW"/>
</dbReference>
<dbReference type="SUPFAM" id="SSF53335">
    <property type="entry name" value="S-adenosyl-L-methionine-dependent methyltransferases"/>
    <property type="match status" value="1"/>
</dbReference>
<dbReference type="GO" id="GO:0008168">
    <property type="term" value="F:methyltransferase activity"/>
    <property type="evidence" value="ECO:0007669"/>
    <property type="project" value="UniProtKB-KW"/>
</dbReference>
<dbReference type="PIRSF" id="PIRSF017393">
    <property type="entry name" value="MTase_SAV2177"/>
    <property type="match status" value="1"/>
</dbReference>
<keyword evidence="1" id="KW-0808">Transferase</keyword>
<accession>A0ABV6VD77</accession>
<dbReference type="EC" id="2.1.1.-" evidence="1"/>
<dbReference type="CDD" id="cd02440">
    <property type="entry name" value="AdoMet_MTases"/>
    <property type="match status" value="1"/>
</dbReference>
<dbReference type="Gene3D" id="3.40.50.150">
    <property type="entry name" value="Vaccinia Virus protein VP39"/>
    <property type="match status" value="1"/>
</dbReference>
<name>A0ABV6VD77_9ACTN</name>
<dbReference type="Pfam" id="PF04672">
    <property type="entry name" value="Methyltransf_19"/>
    <property type="match status" value="1"/>
</dbReference>
<keyword evidence="2" id="KW-1185">Reference proteome</keyword>
<keyword evidence="1" id="KW-0489">Methyltransferase</keyword>
<dbReference type="Proteomes" id="UP001592582">
    <property type="component" value="Unassembled WGS sequence"/>
</dbReference>